<accession>D8PQV2</accession>
<gene>
    <name evidence="2" type="ORF">SCHCODRAFT_45771</name>
</gene>
<organism evidence="3">
    <name type="scientific">Schizophyllum commune (strain H4-8 / FGSC 9210)</name>
    <name type="common">Split gill fungus</name>
    <dbReference type="NCBI Taxonomy" id="578458"/>
    <lineage>
        <taxon>Eukaryota</taxon>
        <taxon>Fungi</taxon>
        <taxon>Dikarya</taxon>
        <taxon>Basidiomycota</taxon>
        <taxon>Agaricomycotina</taxon>
        <taxon>Agaricomycetes</taxon>
        <taxon>Agaricomycetidae</taxon>
        <taxon>Agaricales</taxon>
        <taxon>Schizophyllaceae</taxon>
        <taxon>Schizophyllum</taxon>
    </lineage>
</organism>
<dbReference type="EMBL" id="GL377302">
    <property type="protein sequence ID" value="EFJ02460.1"/>
    <property type="molecule type" value="Genomic_DNA"/>
</dbReference>
<dbReference type="Proteomes" id="UP000007431">
    <property type="component" value="Unassembled WGS sequence"/>
</dbReference>
<dbReference type="GeneID" id="9584994"/>
<evidence type="ECO:0000313" key="2">
    <source>
        <dbReference type="EMBL" id="EFJ02460.1"/>
    </source>
</evidence>
<dbReference type="OrthoDB" id="3245901at2759"/>
<proteinExistence type="predicted"/>
<dbReference type="VEuPathDB" id="FungiDB:SCHCODRAFT_01082776"/>
<dbReference type="OMA" id="TACKYFA"/>
<evidence type="ECO:0000256" key="1">
    <source>
        <dbReference type="SAM" id="MobiDB-lite"/>
    </source>
</evidence>
<feature type="region of interest" description="Disordered" evidence="1">
    <location>
        <begin position="1"/>
        <end position="56"/>
    </location>
</feature>
<keyword evidence="3" id="KW-1185">Reference proteome</keyword>
<sequence>MSNFAFNVPSPNSSASDGGSSPTSSSTDAHCSPSSSCTSASTSSRPPMSASSAAPSARKARRLALVHPYARLAAKQERSSRKIWNHALEKHLFSTYELGTLGAPHRRTIYIASLEAHVERLHAQLLSIGFWPVAFEELDVFRGLNGKVAKSMIAGLQHDAVMEKMKVMELERAVSVSRPLQRYHSLTACRRMKVYARFSRPLQRIQTARPRNKTIRRSPY</sequence>
<dbReference type="AlphaFoldDB" id="D8PQV2"/>
<reference evidence="2 3" key="1">
    <citation type="journal article" date="2010" name="Nat. Biotechnol.">
        <title>Genome sequence of the model mushroom Schizophyllum commune.</title>
        <authorList>
            <person name="Ohm R.A."/>
            <person name="de Jong J.F."/>
            <person name="Lugones L.G."/>
            <person name="Aerts A."/>
            <person name="Kothe E."/>
            <person name="Stajich J.E."/>
            <person name="de Vries R.P."/>
            <person name="Record E."/>
            <person name="Levasseur A."/>
            <person name="Baker S.E."/>
            <person name="Bartholomew K.A."/>
            <person name="Coutinho P.M."/>
            <person name="Erdmann S."/>
            <person name="Fowler T.J."/>
            <person name="Gathman A.C."/>
            <person name="Lombard V."/>
            <person name="Henrissat B."/>
            <person name="Knabe N."/>
            <person name="Kuees U."/>
            <person name="Lilly W.W."/>
            <person name="Lindquist E."/>
            <person name="Lucas S."/>
            <person name="Magnuson J.K."/>
            <person name="Piumi F."/>
            <person name="Raudaskoski M."/>
            <person name="Salamov A."/>
            <person name="Schmutz J."/>
            <person name="Schwarze F.W.M.R."/>
            <person name="vanKuyk P.A."/>
            <person name="Horton J.S."/>
            <person name="Grigoriev I.V."/>
            <person name="Woesten H.A.B."/>
        </authorList>
    </citation>
    <scope>NUCLEOTIDE SEQUENCE [LARGE SCALE GENOMIC DNA]</scope>
    <source>
        <strain evidence="3">H4-8 / FGSC 9210</strain>
    </source>
</reference>
<dbReference type="HOGENOM" id="CLU_109489_0_0_1"/>
<evidence type="ECO:0000313" key="3">
    <source>
        <dbReference type="Proteomes" id="UP000007431"/>
    </source>
</evidence>
<feature type="compositionally biased region" description="Low complexity" evidence="1">
    <location>
        <begin position="10"/>
        <end position="56"/>
    </location>
</feature>
<dbReference type="InParanoid" id="D8PQV2"/>
<dbReference type="eggNOG" id="ENOG502SP4Y">
    <property type="taxonomic scope" value="Eukaryota"/>
</dbReference>
<protein>
    <submittedName>
        <fullName evidence="2">Uncharacterized protein</fullName>
    </submittedName>
</protein>
<dbReference type="KEGG" id="scm:SCHCO_01082776"/>
<name>D8PQV2_SCHCM</name>